<keyword evidence="12" id="KW-1185">Reference proteome</keyword>
<dbReference type="GO" id="GO:0008270">
    <property type="term" value="F:zinc ion binding"/>
    <property type="evidence" value="ECO:0007669"/>
    <property type="project" value="UniProtKB-KW"/>
</dbReference>
<dbReference type="Pfam" id="PF20173">
    <property type="entry name" value="ZnF_RZ-type"/>
    <property type="match status" value="1"/>
</dbReference>
<feature type="compositionally biased region" description="Basic and acidic residues" evidence="9">
    <location>
        <begin position="16"/>
        <end position="28"/>
    </location>
</feature>
<dbReference type="GO" id="GO:0031380">
    <property type="term" value="C:nuclear RNA-directed RNA polymerase complex"/>
    <property type="evidence" value="ECO:0007669"/>
    <property type="project" value="TreeGrafter"/>
</dbReference>
<dbReference type="GO" id="GO:0004386">
    <property type="term" value="F:helicase activity"/>
    <property type="evidence" value="ECO:0007669"/>
    <property type="project" value="InterPro"/>
</dbReference>
<keyword evidence="5" id="KW-0863">Zinc-finger</keyword>
<keyword evidence="6" id="KW-0862">Zinc</keyword>
<dbReference type="InterPro" id="IPR041679">
    <property type="entry name" value="DNA2/NAM7-like_C"/>
</dbReference>
<gene>
    <name evidence="11" type="ORF">EC957_005180</name>
</gene>
<comment type="subcellular location">
    <subcellularLocation>
        <location evidence="1">Cytoplasm</location>
    </subcellularLocation>
</comment>
<reference evidence="11" key="1">
    <citation type="journal article" date="2020" name="Fungal Divers.">
        <title>Resolving the Mortierellaceae phylogeny through synthesis of multi-gene phylogenetics and phylogenomics.</title>
        <authorList>
            <person name="Vandepol N."/>
            <person name="Liber J."/>
            <person name="Desiro A."/>
            <person name="Na H."/>
            <person name="Kennedy M."/>
            <person name="Barry K."/>
            <person name="Grigoriev I.V."/>
            <person name="Miller A.N."/>
            <person name="O'Donnell K."/>
            <person name="Stajich J.E."/>
            <person name="Bonito G."/>
        </authorList>
    </citation>
    <scope>NUCLEOTIDE SEQUENCE</scope>
    <source>
        <strain evidence="11">NRRL 2591</strain>
    </source>
</reference>
<keyword evidence="7" id="KW-0391">Immunity</keyword>
<protein>
    <recommendedName>
        <fullName evidence="10">RZ-type domain-containing protein</fullName>
    </recommendedName>
</protein>
<evidence type="ECO:0000256" key="4">
    <source>
        <dbReference type="ARBA" id="ARBA00022737"/>
    </source>
</evidence>
<feature type="domain" description="RZ-type" evidence="10">
    <location>
        <begin position="2052"/>
        <end position="2127"/>
    </location>
</feature>
<evidence type="ECO:0000259" key="10">
    <source>
        <dbReference type="PROSITE" id="PS51981"/>
    </source>
</evidence>
<accession>A0A9P6F0M1</accession>
<keyword evidence="3" id="KW-0479">Metal-binding</keyword>
<evidence type="ECO:0000256" key="7">
    <source>
        <dbReference type="ARBA" id="ARBA00022859"/>
    </source>
</evidence>
<feature type="coiled-coil region" evidence="8">
    <location>
        <begin position="946"/>
        <end position="973"/>
    </location>
</feature>
<dbReference type="SMART" id="SM00438">
    <property type="entry name" value="ZnF_NFX"/>
    <property type="match status" value="4"/>
</dbReference>
<dbReference type="GO" id="GO:0002376">
    <property type="term" value="P:immune system process"/>
    <property type="evidence" value="ECO:0007669"/>
    <property type="project" value="UniProtKB-KW"/>
</dbReference>
<dbReference type="CDD" id="cd18808">
    <property type="entry name" value="SF1_C_Upf1"/>
    <property type="match status" value="1"/>
</dbReference>
<dbReference type="SUPFAM" id="SSF52540">
    <property type="entry name" value="P-loop containing nucleoside triphosphate hydrolases"/>
    <property type="match status" value="1"/>
</dbReference>
<dbReference type="Pfam" id="PF13086">
    <property type="entry name" value="AAA_11"/>
    <property type="match status" value="1"/>
</dbReference>
<dbReference type="InterPro" id="IPR046439">
    <property type="entry name" value="ZF_RZ_dom"/>
</dbReference>
<dbReference type="Proteomes" id="UP000723463">
    <property type="component" value="Unassembled WGS sequence"/>
</dbReference>
<dbReference type="CDD" id="cd06008">
    <property type="entry name" value="NF-X1-zinc-finger"/>
    <property type="match status" value="1"/>
</dbReference>
<dbReference type="PANTHER" id="PTHR10887:SF445">
    <property type="entry name" value="NFX1-TYPE ZINC FINGER-CONTAINING PROTEIN 1"/>
    <property type="match status" value="1"/>
</dbReference>
<name>A0A9P6F0M1_9FUNG</name>
<dbReference type="Gene3D" id="3.40.50.300">
    <property type="entry name" value="P-loop containing nucleotide triphosphate hydrolases"/>
    <property type="match status" value="3"/>
</dbReference>
<evidence type="ECO:0000256" key="2">
    <source>
        <dbReference type="ARBA" id="ARBA00022490"/>
    </source>
</evidence>
<keyword evidence="2" id="KW-0963">Cytoplasm</keyword>
<comment type="caution">
    <text evidence="11">The sequence shown here is derived from an EMBL/GenBank/DDBJ whole genome shotgun (WGS) entry which is preliminary data.</text>
</comment>
<dbReference type="InterPro" id="IPR047187">
    <property type="entry name" value="SF1_C_Upf1"/>
</dbReference>
<dbReference type="Pfam" id="PF13087">
    <property type="entry name" value="AAA_12"/>
    <property type="match status" value="1"/>
</dbReference>
<sequence length="2128" mass="239856">MMVQRGGRGQFNAGRGGDRTRGLGDRGRGRGRNQRYTTENISDIATRRTTSAQIGSEATDDLLIAPTLDPEQQHLAHWYLSKIGFDGFRTQKQVRDFVHSLLVNLSNHHSVDTSGLLTDLASPTGIARLREILQRNMVINAGFEKDRTSFQYVVLPLIGVLTRENVCQSTLVQESGRIYAEVYGHRHQLFDQGVLPCMRELIKRGSMDDISAIGKQLRADHSLLQVVTLQRAMLAVVRLVYQLVKRIQGAKKEMIDTISAVQDLAKDCIKRSDDSQMSRFLNQHLERECQRLHYMVSAPPPPVIDPASESTPHPSSQAPNLVHLRLNFDPPGQLSAKGPRHDNDHAMIKDIKVVPTQDELTCTRPAFLPSNDVPGAPHHLLPGWPRLLDTHFRLNREDMIDQLRRGIMAFLDALRQTTPDRQGTLLNRRELRRILGQDASVYAYGSVEFLGANTARHLQGSIKVSFDQPLQIKSQSGRQREIFWKHSKKRLMQGSLVCFIHPVEGEDTDSQDPPNNQDVHLFLGVVSFRDVHEMAKDPEKAIINISLTNPTDYFRFVSAAKSNAITPRDCFMIESMGGFFEAYHPILKTLQTCEPGDMPFGKYLAPAEEQEAGATVTNVDPPLYARAPDFEFDLTVLLAAPATCRLDVQDPLSHQQAVVALRDHSSLDDTQSQALVDSLCREVALVRGPPGTGKTKIGVDLMRVLVQNSERENFGPILCICYTNHALDQFLEHLLDQGITRLIRIGSRSQSEKLRQYGLGELMKVQGKGFAARAALAQAYAEWETAAQELEKLDKDLRRSKPLLADVLRHIMMDNDDQYLELECGDGRREPDKEPKSIEKNHQRWSTGADLANMEKENRRIQKKWTKTRRRVAKRREKILAAASKGMDEWEVKSALADIDEPSDHVALIAIPNTNRRIDTLRNASLWTMSMEERERLQKFWTAQAQEELQGRYTRLQNHIQSLSKRVSEAHDEIRRGILRKAYVIGMTTNGAAKFHSMISALSPKIIICEEAGEVLESHILAALSGSTQHLILIGDHLQLRPQIATYVLSSDSRQGSQHNLDRSLFERLVATDKIPSSSLATQRRMRSEICNLVRPLYPYLVDGERVLNYPDVSGMATNVFFMDHRHPEDSRDQYGIQSYANTFEAEMVKAFIFHLIKNGYQQSSIAVLTPYLGQLSRLRDTLGDVVRLAIDERDQEQLDALKDEMPTAHDPWKAATTDRTLTLRTIDNFQGEEADIIIISLVRSNTREDHHGSSATIGFLKSRNRTTVLLSRARHGMYLIGNASLMDQPQNGIWPGVMSELDENDRIGDGFLLRCRNHPETEFVVRYPTDFKTYAPNGGCTNLCDQVLQCGHVCTMLCHSDDRDHQQFKCAQPCPRLHPQCDHVCPKECGQECGDCQQPVGALPLSCGHVFAKAYCFQRQDPSRVLCKERVVRKLPHCEHEHPMDCYKDPETFKCHKRCEVLLDCGHACTKYCFECQAASLRANGLFDDPPPGEIVDRTEHSSCLQKCGKLMHCGHSCGAYCHIGDECPPCKKSCILTCTHSKCKLACKTLCPACCEPCAWSCSHQGRCKLPCGAPCSRLPCNRRCEKTLSCGHQCPSVCGERCPPFKFCVECRSDPSVMEMIVDLIMQVPLSDVDVNEDPLLVLPCGHALVMSSLDGLMEMNDYYEEDINPLTGEVAFVMTKSLPNSEVPTIGCPSCRAPIASLVRYGRRIKYSQLVMRLKKFEILQSAAVTEAEKRFTAAQDSVHKNLPAFLDKISKIKSPNVSRPPKKSKNVRRGLGHFEVDGALFPNTDVITLFRSYDITPRQERAWKELIQPALDALKAFDEIREQATVSPPRRLFEASVAHLYRFKSQVFYVDSAENEYQTLLWTPEESQRVTDECCRECGLSPDHQVGSSFVQAIQGRSNVLLLILHAALQALEKGGGIGSGWYWFVEGLLLCCAVHAGIQRDAAIKGHYPRIEMCAKMNLLDVLYKRLKWIGRRPFDKHRPEQQQIRQKTVDEVLERFMTTLKEIEDSDQVGLRNMWLPKARELESRMVTAVKIALCQLDQPLTQAEKFEVFRAMQIELHGAGHFFRCPNGHSYVIGECGGAMQESTCPECGAGVGGRSHQLAEGNQVDTEYESFYRRR</sequence>
<keyword evidence="4" id="KW-0677">Repeat</keyword>
<evidence type="ECO:0000256" key="8">
    <source>
        <dbReference type="SAM" id="Coils"/>
    </source>
</evidence>
<evidence type="ECO:0000256" key="3">
    <source>
        <dbReference type="ARBA" id="ARBA00022723"/>
    </source>
</evidence>
<dbReference type="InterPro" id="IPR041677">
    <property type="entry name" value="DNA2/NAM7_AAA_11"/>
</dbReference>
<dbReference type="PANTHER" id="PTHR10887">
    <property type="entry name" value="DNA2/NAM7 HELICASE FAMILY"/>
    <property type="match status" value="1"/>
</dbReference>
<keyword evidence="8" id="KW-0175">Coiled coil</keyword>
<dbReference type="GO" id="GO:0031048">
    <property type="term" value="P:regulatory ncRNA-mediated heterochromatin formation"/>
    <property type="evidence" value="ECO:0007669"/>
    <property type="project" value="TreeGrafter"/>
</dbReference>
<evidence type="ECO:0000256" key="9">
    <source>
        <dbReference type="SAM" id="MobiDB-lite"/>
    </source>
</evidence>
<dbReference type="GO" id="GO:0005737">
    <property type="term" value="C:cytoplasm"/>
    <property type="evidence" value="ECO:0007669"/>
    <property type="project" value="UniProtKB-SubCell"/>
</dbReference>
<feature type="coiled-coil region" evidence="8">
    <location>
        <begin position="773"/>
        <end position="800"/>
    </location>
</feature>
<evidence type="ECO:0000256" key="6">
    <source>
        <dbReference type="ARBA" id="ARBA00022833"/>
    </source>
</evidence>
<dbReference type="InterPro" id="IPR027417">
    <property type="entry name" value="P-loop_NTPase"/>
</dbReference>
<evidence type="ECO:0000256" key="1">
    <source>
        <dbReference type="ARBA" id="ARBA00004496"/>
    </source>
</evidence>
<proteinExistence type="predicted"/>
<evidence type="ECO:0000313" key="11">
    <source>
        <dbReference type="EMBL" id="KAF9539625.1"/>
    </source>
</evidence>
<dbReference type="InterPro" id="IPR045055">
    <property type="entry name" value="DNA2/NAM7-like"/>
</dbReference>
<dbReference type="EMBL" id="JAAAXW010000236">
    <property type="protein sequence ID" value="KAF9539625.1"/>
    <property type="molecule type" value="Genomic_DNA"/>
</dbReference>
<dbReference type="InterPro" id="IPR000967">
    <property type="entry name" value="Znf_NFX1"/>
</dbReference>
<evidence type="ECO:0000256" key="5">
    <source>
        <dbReference type="ARBA" id="ARBA00022771"/>
    </source>
</evidence>
<evidence type="ECO:0000313" key="12">
    <source>
        <dbReference type="Proteomes" id="UP000723463"/>
    </source>
</evidence>
<dbReference type="PROSITE" id="PS51981">
    <property type="entry name" value="ZF_RZ"/>
    <property type="match status" value="1"/>
</dbReference>
<organism evidence="11 12">
    <name type="scientific">Mortierella hygrophila</name>
    <dbReference type="NCBI Taxonomy" id="979708"/>
    <lineage>
        <taxon>Eukaryota</taxon>
        <taxon>Fungi</taxon>
        <taxon>Fungi incertae sedis</taxon>
        <taxon>Mucoromycota</taxon>
        <taxon>Mortierellomycotina</taxon>
        <taxon>Mortierellomycetes</taxon>
        <taxon>Mortierellales</taxon>
        <taxon>Mortierellaceae</taxon>
        <taxon>Mortierella</taxon>
    </lineage>
</organism>
<feature type="region of interest" description="Disordered" evidence="9">
    <location>
        <begin position="1"/>
        <end position="40"/>
    </location>
</feature>